<dbReference type="UniPathway" id="UPA00028">
    <property type="reaction ID" value="UER00002"/>
</dbReference>
<dbReference type="CDD" id="cd06919">
    <property type="entry name" value="Asp_decarbox"/>
    <property type="match status" value="1"/>
</dbReference>
<dbReference type="RefSeq" id="WP_144348383.1">
    <property type="nucleotide sequence ID" value="NZ_VMKP01000004.1"/>
</dbReference>
<dbReference type="GO" id="GO:0005829">
    <property type="term" value="C:cytosol"/>
    <property type="evidence" value="ECO:0007669"/>
    <property type="project" value="TreeGrafter"/>
</dbReference>
<comment type="caution">
    <text evidence="14">The sequence shown here is derived from an EMBL/GenBank/DDBJ whole genome shotgun (WGS) entry which is preliminary data.</text>
</comment>
<accession>A0A557RFD7</accession>
<comment type="subcellular location">
    <subcellularLocation>
        <location evidence="9">Cytoplasm</location>
    </subcellularLocation>
</comment>
<feature type="binding site" evidence="9 11">
    <location>
        <position position="57"/>
    </location>
    <ligand>
        <name>substrate</name>
    </ligand>
</feature>
<evidence type="ECO:0000256" key="2">
    <source>
        <dbReference type="ARBA" id="ARBA00022655"/>
    </source>
</evidence>
<dbReference type="Gene3D" id="2.40.40.20">
    <property type="match status" value="1"/>
</dbReference>
<dbReference type="GO" id="GO:0015940">
    <property type="term" value="P:pantothenate biosynthetic process"/>
    <property type="evidence" value="ECO:0007669"/>
    <property type="project" value="UniProtKB-UniRule"/>
</dbReference>
<dbReference type="GO" id="GO:0006523">
    <property type="term" value="P:alanine biosynthetic process"/>
    <property type="evidence" value="ECO:0007669"/>
    <property type="project" value="InterPro"/>
</dbReference>
<reference evidence="14 15" key="1">
    <citation type="submission" date="2019-07" db="EMBL/GenBank/DDBJ databases">
        <title>Reclasification of Spiribacter aquaticus.</title>
        <authorList>
            <person name="Leon M.J."/>
            <person name="Sanchez-Porro C."/>
            <person name="Ventosa A."/>
        </authorList>
    </citation>
    <scope>NUCLEOTIDE SEQUENCE [LARGE SCALE GENOMIC DNA]</scope>
    <source>
        <strain evidence="14 15">SP30</strain>
    </source>
</reference>
<comment type="similarity">
    <text evidence="9">Belongs to the PanD family.</text>
</comment>
<dbReference type="EMBL" id="VMKP01000004">
    <property type="protein sequence ID" value="TVO63867.1"/>
    <property type="molecule type" value="Genomic_DNA"/>
</dbReference>
<keyword evidence="7 9" id="KW-0704">Schiff base</keyword>
<comment type="function">
    <text evidence="9">Catalyzes the pyruvoyl-dependent decarboxylation of aspartate to produce beta-alanine.</text>
</comment>
<dbReference type="NCBIfam" id="TIGR00223">
    <property type="entry name" value="panD"/>
    <property type="match status" value="1"/>
</dbReference>
<comment type="PTM">
    <text evidence="9 12">Is synthesized initially as an inactive proenzyme, which is activated by self-cleavage at a specific serine bond to produce a beta-subunit with a hydroxyl group at its C-terminus and an alpha-subunit with a pyruvoyl group at its N-terminus.</text>
</comment>
<evidence type="ECO:0000256" key="1">
    <source>
        <dbReference type="ARBA" id="ARBA00022490"/>
    </source>
</evidence>
<keyword evidence="1 9" id="KW-0963">Cytoplasm</keyword>
<feature type="chain" id="PRO_5023281093" description="Aspartate 1-decarboxylase alpha chain" evidence="9 13">
    <location>
        <begin position="25"/>
        <end position="119"/>
    </location>
</feature>
<evidence type="ECO:0000256" key="13">
    <source>
        <dbReference type="PIRSR" id="PIRSR006246-5"/>
    </source>
</evidence>
<evidence type="ECO:0000256" key="7">
    <source>
        <dbReference type="ARBA" id="ARBA00023270"/>
    </source>
</evidence>
<dbReference type="EC" id="4.1.1.11" evidence="9"/>
<dbReference type="PANTHER" id="PTHR21012">
    <property type="entry name" value="ASPARTATE 1-DECARBOXYLASE"/>
    <property type="match status" value="1"/>
</dbReference>
<organism evidence="14 15">
    <name type="scientific">Spiribacter aquaticus</name>
    <dbReference type="NCBI Taxonomy" id="1935996"/>
    <lineage>
        <taxon>Bacteria</taxon>
        <taxon>Pseudomonadati</taxon>
        <taxon>Pseudomonadota</taxon>
        <taxon>Gammaproteobacteria</taxon>
        <taxon>Chromatiales</taxon>
        <taxon>Ectothiorhodospiraceae</taxon>
        <taxon>Spiribacter</taxon>
    </lineage>
</organism>
<feature type="active site" description="Proton donor" evidence="9 10">
    <location>
        <position position="58"/>
    </location>
</feature>
<evidence type="ECO:0000256" key="5">
    <source>
        <dbReference type="ARBA" id="ARBA00023145"/>
    </source>
</evidence>
<comment type="subunit">
    <text evidence="9">Heterooctamer of four alpha and four beta subunits.</text>
</comment>
<comment type="pathway">
    <text evidence="9">Cofactor biosynthesis; (R)-pantothenate biosynthesis; beta-alanine from L-aspartate: step 1/1.</text>
</comment>
<evidence type="ECO:0000256" key="11">
    <source>
        <dbReference type="PIRSR" id="PIRSR006246-2"/>
    </source>
</evidence>
<dbReference type="PIRSF" id="PIRSF006246">
    <property type="entry name" value="Asp_decarbox"/>
    <property type="match status" value="1"/>
</dbReference>
<keyword evidence="8 9" id="KW-0670">Pyruvate</keyword>
<feature type="binding site" evidence="9 11">
    <location>
        <begin position="73"/>
        <end position="75"/>
    </location>
    <ligand>
        <name>substrate</name>
    </ligand>
</feature>
<comment type="catalytic activity">
    <reaction evidence="9">
        <text>L-aspartate + H(+) = beta-alanine + CO2</text>
        <dbReference type="Rhea" id="RHEA:19497"/>
        <dbReference type="ChEBI" id="CHEBI:15378"/>
        <dbReference type="ChEBI" id="CHEBI:16526"/>
        <dbReference type="ChEBI" id="CHEBI:29991"/>
        <dbReference type="ChEBI" id="CHEBI:57966"/>
        <dbReference type="EC" id="4.1.1.11"/>
    </reaction>
</comment>
<dbReference type="InterPro" id="IPR003190">
    <property type="entry name" value="Asp_decarbox"/>
</dbReference>
<dbReference type="HAMAP" id="MF_00446">
    <property type="entry name" value="PanD"/>
    <property type="match status" value="1"/>
</dbReference>
<evidence type="ECO:0000256" key="4">
    <source>
        <dbReference type="ARBA" id="ARBA00022813"/>
    </source>
</evidence>
<feature type="active site" description="Schiff-base intermediate with substrate; via pyruvic acid" evidence="9 10">
    <location>
        <position position="25"/>
    </location>
</feature>
<dbReference type="InterPro" id="IPR009010">
    <property type="entry name" value="Asp_de-COase-like_dom_sf"/>
</dbReference>
<keyword evidence="4 9" id="KW-0068">Autocatalytic cleavage</keyword>
<dbReference type="AlphaFoldDB" id="A0A557RFD7"/>
<evidence type="ECO:0000256" key="9">
    <source>
        <dbReference type="HAMAP-Rule" id="MF_00446"/>
    </source>
</evidence>
<evidence type="ECO:0000256" key="12">
    <source>
        <dbReference type="PIRSR" id="PIRSR006246-3"/>
    </source>
</evidence>
<keyword evidence="5 9" id="KW-0865">Zymogen</keyword>
<keyword evidence="6 9" id="KW-0456">Lyase</keyword>
<evidence type="ECO:0000256" key="6">
    <source>
        <dbReference type="ARBA" id="ARBA00023239"/>
    </source>
</evidence>
<evidence type="ECO:0000256" key="10">
    <source>
        <dbReference type="PIRSR" id="PIRSR006246-1"/>
    </source>
</evidence>
<dbReference type="SUPFAM" id="SSF50692">
    <property type="entry name" value="ADC-like"/>
    <property type="match status" value="1"/>
</dbReference>
<evidence type="ECO:0000313" key="14">
    <source>
        <dbReference type="EMBL" id="TVO63867.1"/>
    </source>
</evidence>
<evidence type="ECO:0000256" key="8">
    <source>
        <dbReference type="ARBA" id="ARBA00023317"/>
    </source>
</evidence>
<name>A0A557RFD7_9GAMM</name>
<keyword evidence="3 9" id="KW-0210">Decarboxylase</keyword>
<dbReference type="Proteomes" id="UP000316688">
    <property type="component" value="Unassembled WGS sequence"/>
</dbReference>
<dbReference type="PANTHER" id="PTHR21012:SF0">
    <property type="entry name" value="ASPARTATE 1-DECARBOXYLASE"/>
    <property type="match status" value="1"/>
</dbReference>
<keyword evidence="15" id="KW-1185">Reference proteome</keyword>
<dbReference type="Pfam" id="PF02261">
    <property type="entry name" value="Asp_decarbox"/>
    <property type="match status" value="1"/>
</dbReference>
<keyword evidence="2 9" id="KW-0566">Pantothenate biosynthesis</keyword>
<feature type="modified residue" description="Pyruvic acid (Ser)" evidence="9 12">
    <location>
        <position position="25"/>
    </location>
</feature>
<evidence type="ECO:0000256" key="3">
    <source>
        <dbReference type="ARBA" id="ARBA00022793"/>
    </source>
</evidence>
<proteinExistence type="inferred from homology"/>
<dbReference type="GO" id="GO:0004068">
    <property type="term" value="F:aspartate 1-decarboxylase activity"/>
    <property type="evidence" value="ECO:0007669"/>
    <property type="project" value="UniProtKB-UniRule"/>
</dbReference>
<gene>
    <name evidence="9" type="primary">panD</name>
    <name evidence="14" type="ORF">FPL11_09440</name>
</gene>
<evidence type="ECO:0000313" key="15">
    <source>
        <dbReference type="Proteomes" id="UP000316688"/>
    </source>
</evidence>
<sequence length="119" mass="12753">MMISVLQAKIHAATVTDANLEYEGSITIDSTLLEASGLLAHQQVHVYNITNGHRFETYIIQGERDSGAITINGAAAHLAGHGDRVIIAAYAQIDADAAPSWVPTRVFVDDDNRPKALGD</sequence>
<comment type="cofactor">
    <cofactor evidence="9 10">
        <name>pyruvate</name>
        <dbReference type="ChEBI" id="CHEBI:15361"/>
    </cofactor>
    <text evidence="9 10">Binds 1 pyruvoyl group covalently per subunit.</text>
</comment>
<protein>
    <recommendedName>
        <fullName evidence="9">Aspartate 1-decarboxylase</fullName>
        <ecNumber evidence="9">4.1.1.11</ecNumber>
    </recommendedName>
    <alternativeName>
        <fullName evidence="9">Aspartate alpha-decarboxylase</fullName>
    </alternativeName>
    <component>
        <recommendedName>
            <fullName evidence="9">Aspartate 1-decarboxylase beta chain</fullName>
        </recommendedName>
    </component>
    <component>
        <recommendedName>
            <fullName evidence="9">Aspartate 1-decarboxylase alpha chain</fullName>
        </recommendedName>
    </component>
</protein>
<feature type="chain" id="PRO_5023281094" description="Aspartate 1-decarboxylase beta chain" evidence="9 13">
    <location>
        <begin position="1"/>
        <end position="24"/>
    </location>
</feature>